<feature type="transmembrane region" description="Helical" evidence="1">
    <location>
        <begin position="6"/>
        <end position="37"/>
    </location>
</feature>
<evidence type="ECO:0000313" key="2">
    <source>
        <dbReference type="EMBL" id="ESK84944.1"/>
    </source>
</evidence>
<dbReference type="EMBL" id="AWSO01001184">
    <property type="protein sequence ID" value="ESK84944.1"/>
    <property type="molecule type" value="Genomic_DNA"/>
</dbReference>
<sequence length="111" mass="12407">MPYEDILIHGAVIFPVAALSAMFFVYGFYVNLFIIWWSIDSSYKYQDRIIHTVAAVVLFVIATVNSLVTSVGPASGAVQLLKQRFRDTDALGIATLYVIQKLHISQYFDAA</sequence>
<feature type="transmembrane region" description="Helical" evidence="1">
    <location>
        <begin position="49"/>
        <end position="68"/>
    </location>
</feature>
<evidence type="ECO:0000313" key="3">
    <source>
        <dbReference type="Proteomes" id="UP000017559"/>
    </source>
</evidence>
<dbReference type="KEGG" id="mrr:Moror_9226"/>
<dbReference type="AlphaFoldDB" id="V2XZX1"/>
<evidence type="ECO:0000256" key="1">
    <source>
        <dbReference type="SAM" id="Phobius"/>
    </source>
</evidence>
<accession>V2XZX1</accession>
<keyword evidence="1" id="KW-0472">Membrane</keyword>
<name>V2XZX1_MONRO</name>
<protein>
    <submittedName>
        <fullName evidence="2">Uncharacterized protein</fullName>
    </submittedName>
</protein>
<proteinExistence type="predicted"/>
<keyword evidence="1" id="KW-0812">Transmembrane</keyword>
<reference evidence="2 3" key="1">
    <citation type="journal article" date="2014" name="BMC Genomics">
        <title>Genome and secretome analysis of the hemibiotrophic fungal pathogen, Moniliophthora roreri, which causes frosty pod rot disease of cacao: mechanisms of the biotrophic and necrotrophic phases.</title>
        <authorList>
            <person name="Meinhardt L.W."/>
            <person name="Costa G.G.L."/>
            <person name="Thomazella D.P.T."/>
            <person name="Teixeira P.J.P.L."/>
            <person name="Carazzolle M.F."/>
            <person name="Schuster S.C."/>
            <person name="Carlson J.E."/>
            <person name="Guiltinan M.J."/>
            <person name="Mieczkowski P."/>
            <person name="Farmer A."/>
            <person name="Ramaraj T."/>
            <person name="Crozier J."/>
            <person name="Davis R.E."/>
            <person name="Shao J."/>
            <person name="Melnick R.L."/>
            <person name="Pereira G.A.G."/>
            <person name="Bailey B.A."/>
        </authorList>
    </citation>
    <scope>NUCLEOTIDE SEQUENCE [LARGE SCALE GENOMIC DNA]</scope>
    <source>
        <strain evidence="2 3">MCA 2997</strain>
    </source>
</reference>
<dbReference type="Proteomes" id="UP000017559">
    <property type="component" value="Unassembled WGS sequence"/>
</dbReference>
<dbReference type="HOGENOM" id="CLU_2159039_0_0_1"/>
<gene>
    <name evidence="2" type="ORF">Moror_9226</name>
</gene>
<keyword evidence="1" id="KW-1133">Transmembrane helix</keyword>
<keyword evidence="3" id="KW-1185">Reference proteome</keyword>
<comment type="caution">
    <text evidence="2">The sequence shown here is derived from an EMBL/GenBank/DDBJ whole genome shotgun (WGS) entry which is preliminary data.</text>
</comment>
<organism evidence="2 3">
    <name type="scientific">Moniliophthora roreri (strain MCA 2997)</name>
    <name type="common">Cocoa frosty pod rot fungus</name>
    <name type="synonym">Crinipellis roreri</name>
    <dbReference type="NCBI Taxonomy" id="1381753"/>
    <lineage>
        <taxon>Eukaryota</taxon>
        <taxon>Fungi</taxon>
        <taxon>Dikarya</taxon>
        <taxon>Basidiomycota</taxon>
        <taxon>Agaricomycotina</taxon>
        <taxon>Agaricomycetes</taxon>
        <taxon>Agaricomycetidae</taxon>
        <taxon>Agaricales</taxon>
        <taxon>Marasmiineae</taxon>
        <taxon>Marasmiaceae</taxon>
        <taxon>Moniliophthora</taxon>
    </lineage>
</organism>